<gene>
    <name evidence="1" type="ORF">KZ820_07130</name>
</gene>
<reference evidence="1 2" key="1">
    <citation type="submission" date="2021-07" db="EMBL/GenBank/DDBJ databases">
        <title>Sphingomonas sp.</title>
        <authorList>
            <person name="Feng G."/>
            <person name="Li J."/>
            <person name="Pan M."/>
        </authorList>
    </citation>
    <scope>NUCLEOTIDE SEQUENCE [LARGE SCALE GENOMIC DNA]</scope>
    <source>
        <strain evidence="1 2">RRHST34</strain>
    </source>
</reference>
<accession>A0ABS7BLL8</accession>
<name>A0ABS7BLL8_9SPHN</name>
<keyword evidence="2" id="KW-1185">Reference proteome</keyword>
<evidence type="ECO:0000313" key="2">
    <source>
        <dbReference type="Proteomes" id="UP000759103"/>
    </source>
</evidence>
<comment type="caution">
    <text evidence="1">The sequence shown here is derived from an EMBL/GenBank/DDBJ whole genome shotgun (WGS) entry which is preliminary data.</text>
</comment>
<dbReference type="RefSeq" id="WP_219747855.1">
    <property type="nucleotide sequence ID" value="NZ_JAHXZN010000001.1"/>
</dbReference>
<proteinExistence type="predicted"/>
<organism evidence="1 2">
    <name type="scientific">Sphingomonas citri</name>
    <dbReference type="NCBI Taxonomy" id="2862499"/>
    <lineage>
        <taxon>Bacteria</taxon>
        <taxon>Pseudomonadati</taxon>
        <taxon>Pseudomonadota</taxon>
        <taxon>Alphaproteobacteria</taxon>
        <taxon>Sphingomonadales</taxon>
        <taxon>Sphingomonadaceae</taxon>
        <taxon>Sphingomonas</taxon>
    </lineage>
</organism>
<dbReference type="EMBL" id="JAHXZN010000001">
    <property type="protein sequence ID" value="MBW6530505.1"/>
    <property type="molecule type" value="Genomic_DNA"/>
</dbReference>
<evidence type="ECO:0008006" key="3">
    <source>
        <dbReference type="Google" id="ProtNLM"/>
    </source>
</evidence>
<dbReference type="Proteomes" id="UP000759103">
    <property type="component" value="Unassembled WGS sequence"/>
</dbReference>
<sequence>MLRLAEEILVSAAGRPVPCMQEVARLRLLFARVVNRHCNDEEVAIETAVRSGAVSSALATAVRPDVTNWRTNLAICNGDWPAERIARDACGFASGFGVLIDALRRHVLQEGDPSAGAYQTALMLAPAIGTTGRR</sequence>
<evidence type="ECO:0000313" key="1">
    <source>
        <dbReference type="EMBL" id="MBW6530505.1"/>
    </source>
</evidence>
<protein>
    <recommendedName>
        <fullName evidence="3">Hemerythrin-like domain-containing protein</fullName>
    </recommendedName>
</protein>